<proteinExistence type="inferred from homology"/>
<comment type="subcellular location">
    <subcellularLocation>
        <location evidence="1">Membrane</location>
        <topology evidence="1">Lipid-anchor</topology>
    </subcellularLocation>
</comment>
<comment type="similarity">
    <text evidence="2">Belongs to the NlpA lipoprotein family.</text>
</comment>
<dbReference type="Pfam" id="PF03180">
    <property type="entry name" value="Lipoprotein_9"/>
    <property type="match status" value="1"/>
</dbReference>
<evidence type="ECO:0000256" key="1">
    <source>
        <dbReference type="ARBA" id="ARBA00004635"/>
    </source>
</evidence>
<evidence type="ECO:0000313" key="8">
    <source>
        <dbReference type="EMBL" id="GAA5103294.1"/>
    </source>
</evidence>
<evidence type="ECO:0000256" key="4">
    <source>
        <dbReference type="ARBA" id="ARBA00023136"/>
    </source>
</evidence>
<feature type="chain" id="PRO_5045317366" evidence="7">
    <location>
        <begin position="21"/>
        <end position="285"/>
    </location>
</feature>
<name>A0ABP9MXB8_9GAMM</name>
<protein>
    <submittedName>
        <fullName evidence="8">MetQ/NlpA family ABC transporter substrate-binding protein</fullName>
    </submittedName>
</protein>
<evidence type="ECO:0000256" key="3">
    <source>
        <dbReference type="ARBA" id="ARBA00022729"/>
    </source>
</evidence>
<feature type="signal peptide" evidence="7">
    <location>
        <begin position="1"/>
        <end position="20"/>
    </location>
</feature>
<dbReference type="RefSeq" id="WP_077926482.1">
    <property type="nucleotide sequence ID" value="NZ_BAABKE010000008.1"/>
</dbReference>
<evidence type="ECO:0000256" key="7">
    <source>
        <dbReference type="SAM" id="SignalP"/>
    </source>
</evidence>
<dbReference type="Gene3D" id="3.40.190.10">
    <property type="entry name" value="Periplasmic binding protein-like II"/>
    <property type="match status" value="2"/>
</dbReference>
<keyword evidence="3 7" id="KW-0732">Signal</keyword>
<dbReference type="InterPro" id="IPR004872">
    <property type="entry name" value="Lipoprotein_NlpA"/>
</dbReference>
<keyword evidence="9" id="KW-1185">Reference proteome</keyword>
<keyword evidence="6" id="KW-0449">Lipoprotein</keyword>
<evidence type="ECO:0000313" key="9">
    <source>
        <dbReference type="Proteomes" id="UP001500631"/>
    </source>
</evidence>
<keyword evidence="4" id="KW-0472">Membrane</keyword>
<evidence type="ECO:0000256" key="6">
    <source>
        <dbReference type="ARBA" id="ARBA00023288"/>
    </source>
</evidence>
<organism evidence="8 9">
    <name type="scientific">Wohlfahrtiimonas larvae</name>
    <dbReference type="NCBI Taxonomy" id="1157986"/>
    <lineage>
        <taxon>Bacteria</taxon>
        <taxon>Pseudomonadati</taxon>
        <taxon>Pseudomonadota</taxon>
        <taxon>Gammaproteobacteria</taxon>
        <taxon>Cardiobacteriales</taxon>
        <taxon>Ignatzschineriaceae</taxon>
        <taxon>Wohlfahrtiimonas</taxon>
    </lineage>
</organism>
<dbReference type="PROSITE" id="PS51257">
    <property type="entry name" value="PROKAR_LIPOPROTEIN"/>
    <property type="match status" value="1"/>
</dbReference>
<evidence type="ECO:0000256" key="5">
    <source>
        <dbReference type="ARBA" id="ARBA00023139"/>
    </source>
</evidence>
<accession>A0ABP9MXB8</accession>
<evidence type="ECO:0000256" key="2">
    <source>
        <dbReference type="ARBA" id="ARBA00008973"/>
    </source>
</evidence>
<comment type="caution">
    <text evidence="8">The sequence shown here is derived from an EMBL/GenBank/DDBJ whole genome shotgun (WGS) entry which is preliminary data.</text>
</comment>
<dbReference type="EMBL" id="BAABKE010000008">
    <property type="protein sequence ID" value="GAA5103294.1"/>
    <property type="molecule type" value="Genomic_DNA"/>
</dbReference>
<reference evidence="9" key="1">
    <citation type="journal article" date="2019" name="Int. J. Syst. Evol. Microbiol.">
        <title>The Global Catalogue of Microorganisms (GCM) 10K type strain sequencing project: providing services to taxonomists for standard genome sequencing and annotation.</title>
        <authorList>
            <consortium name="The Broad Institute Genomics Platform"/>
            <consortium name="The Broad Institute Genome Sequencing Center for Infectious Disease"/>
            <person name="Wu L."/>
            <person name="Ma J."/>
        </authorList>
    </citation>
    <scope>NUCLEOTIDE SEQUENCE [LARGE SCALE GENOMIC DNA]</scope>
    <source>
        <strain evidence="9">JCM 18424</strain>
    </source>
</reference>
<dbReference type="PANTHER" id="PTHR30429">
    <property type="entry name" value="D-METHIONINE-BINDING LIPOPROTEIN METQ"/>
    <property type="match status" value="1"/>
</dbReference>
<dbReference type="PANTHER" id="PTHR30429:SF0">
    <property type="entry name" value="METHIONINE-BINDING LIPOPROTEIN METQ"/>
    <property type="match status" value="1"/>
</dbReference>
<dbReference type="SUPFAM" id="SSF53850">
    <property type="entry name" value="Periplasmic binding protein-like II"/>
    <property type="match status" value="1"/>
</dbReference>
<dbReference type="Proteomes" id="UP001500631">
    <property type="component" value="Unassembled WGS sequence"/>
</dbReference>
<gene>
    <name evidence="8" type="ORF">GCM10023338_21660</name>
</gene>
<sequence length="285" mass="32004">MKLNGLKVTVMLCVSLIVSACGNQEEVVKTSEPISQVEIKVGFGPSNYADQFKEAIQPILERKGYKVTPIVFSQNPMITSSMRDNEIDASISQSYAFMLDLNRLLNMDMMSIGHTATAPQSLRSTKHQSLDEVEDGMLISLSSDSINMERGARILESLGWVKINDNAKPATFSLKDIEKGQYDLRFIEVDPAQSMRSMDDVDFAVVNGNYVVNMGQKITDGLYVEKTPDEHRVIVTIQSKDKDQQWAKDLAAAYASDEFRDYILSKSMYEGFIMPKEWNPVSKTK</sequence>
<keyword evidence="5" id="KW-0564">Palmitate</keyword>